<dbReference type="EMBL" id="JAFJZZ010000001">
    <property type="protein sequence ID" value="MBN7772725.1"/>
    <property type="molecule type" value="Genomic_DNA"/>
</dbReference>
<sequence>MKKYSFIILFIVVAAAGLFWGIGNFKSNVAAVNDSAEEVKIGMNLELTGTFEYYGISVANGALLAFEEINQAGGFNGIKIVPLKVDNVSDPVRSAFLANILAQEGVVSVIGPSISDDFIQTIPAAMRYKIPAVSATATADEITVDRSGNAYDYVFRINFNSSSQADQMVKFALNNLGAKNAVVVRKLNNIYSNGLAQTFMKVFKENGGNIVDLINYTSYETNFEPYLRRIQRENFDIIYLPGYDSEAANFIKQARELGITQPILGGEAYDTPELFEIAGASVLNDVYYTTDFLRSNPDPKVQNFIAAYKEKYGVEPFMDSARGYDSAYFIVDAMKRAGSDDPQAIRDAMASTENFTGVTGTFSMDEEHNPIKTIYIIGLENGIPTQRIVAESTQ</sequence>
<gene>
    <name evidence="6" type="ORF">JYB65_05060</name>
</gene>
<dbReference type="Proteomes" id="UP000664545">
    <property type="component" value="Unassembled WGS sequence"/>
</dbReference>
<evidence type="ECO:0000256" key="1">
    <source>
        <dbReference type="ARBA" id="ARBA00010062"/>
    </source>
</evidence>
<reference evidence="6" key="1">
    <citation type="submission" date="2021-02" db="EMBL/GenBank/DDBJ databases">
        <title>Abyssanaerobacter marinus gen.nov., sp., nov, anaerobic bacterium isolated from the Onnuri vent field of Indian Ocean and suggestion of Mogibacteriaceae fam. nov., and proposal of reclassification of ambiguous this family's genus member.</title>
        <authorList>
            <person name="Kim Y.J."/>
            <person name="Yang J.-A."/>
        </authorList>
    </citation>
    <scope>NUCLEOTIDE SEQUENCE</scope>
    <source>
        <strain evidence="6">DSM 2634</strain>
    </source>
</reference>
<dbReference type="InterPro" id="IPR028082">
    <property type="entry name" value="Peripla_BP_I"/>
</dbReference>
<dbReference type="CDD" id="cd06347">
    <property type="entry name" value="PBP1_ABC_LivK_ligand_binding-like"/>
    <property type="match status" value="1"/>
</dbReference>
<dbReference type="Gene3D" id="3.40.50.2300">
    <property type="match status" value="2"/>
</dbReference>
<evidence type="ECO:0000313" key="6">
    <source>
        <dbReference type="EMBL" id="MBN7772725.1"/>
    </source>
</evidence>
<protein>
    <submittedName>
        <fullName evidence="6">ABC transporter substrate-binding protein</fullName>
    </submittedName>
</protein>
<keyword evidence="7" id="KW-1185">Reference proteome</keyword>
<dbReference type="PANTHER" id="PTHR30483">
    <property type="entry name" value="LEUCINE-SPECIFIC-BINDING PROTEIN"/>
    <property type="match status" value="1"/>
</dbReference>
<evidence type="ECO:0000259" key="5">
    <source>
        <dbReference type="Pfam" id="PF13458"/>
    </source>
</evidence>
<comment type="similarity">
    <text evidence="1">Belongs to the leucine-binding protein family.</text>
</comment>
<keyword evidence="3" id="KW-0732">Signal</keyword>
<accession>A0A939D7W8</accession>
<evidence type="ECO:0000313" key="7">
    <source>
        <dbReference type="Proteomes" id="UP000664545"/>
    </source>
</evidence>
<dbReference type="InterPro" id="IPR028081">
    <property type="entry name" value="Leu-bd"/>
</dbReference>
<keyword evidence="2" id="KW-0813">Transport</keyword>
<dbReference type="PRINTS" id="PR00337">
    <property type="entry name" value="LEUILEVALBP"/>
</dbReference>
<dbReference type="InterPro" id="IPR051010">
    <property type="entry name" value="BCAA_transport"/>
</dbReference>
<dbReference type="AlphaFoldDB" id="A0A939D7W8"/>
<dbReference type="SUPFAM" id="SSF53822">
    <property type="entry name" value="Periplasmic binding protein-like I"/>
    <property type="match status" value="1"/>
</dbReference>
<dbReference type="RefSeq" id="WP_206581503.1">
    <property type="nucleotide sequence ID" value="NZ_JAFJZZ010000001.1"/>
</dbReference>
<name>A0A939D7W8_CLOAM</name>
<feature type="domain" description="Leucine-binding protein" evidence="5">
    <location>
        <begin position="38"/>
        <end position="380"/>
    </location>
</feature>
<dbReference type="InterPro" id="IPR000709">
    <property type="entry name" value="Leu_Ile_Val-bd"/>
</dbReference>
<evidence type="ECO:0000256" key="3">
    <source>
        <dbReference type="ARBA" id="ARBA00022729"/>
    </source>
</evidence>
<keyword evidence="4" id="KW-0029">Amino-acid transport</keyword>
<evidence type="ECO:0000256" key="4">
    <source>
        <dbReference type="ARBA" id="ARBA00022970"/>
    </source>
</evidence>
<organism evidence="6 7">
    <name type="scientific">Clostridium aminobutyricum</name>
    <dbReference type="NCBI Taxonomy" id="33953"/>
    <lineage>
        <taxon>Bacteria</taxon>
        <taxon>Bacillati</taxon>
        <taxon>Bacillota</taxon>
        <taxon>Clostridia</taxon>
        <taxon>Eubacteriales</taxon>
        <taxon>Clostridiaceae</taxon>
        <taxon>Clostridium</taxon>
    </lineage>
</organism>
<comment type="caution">
    <text evidence="6">The sequence shown here is derived from an EMBL/GenBank/DDBJ whole genome shotgun (WGS) entry which is preliminary data.</text>
</comment>
<dbReference type="PANTHER" id="PTHR30483:SF6">
    <property type="entry name" value="PERIPLASMIC BINDING PROTEIN OF ABC TRANSPORTER FOR NATURAL AMINO ACIDS"/>
    <property type="match status" value="1"/>
</dbReference>
<dbReference type="Pfam" id="PF13458">
    <property type="entry name" value="Peripla_BP_6"/>
    <property type="match status" value="1"/>
</dbReference>
<evidence type="ECO:0000256" key="2">
    <source>
        <dbReference type="ARBA" id="ARBA00022448"/>
    </source>
</evidence>
<proteinExistence type="inferred from homology"/>
<dbReference type="GO" id="GO:0006865">
    <property type="term" value="P:amino acid transport"/>
    <property type="evidence" value="ECO:0007669"/>
    <property type="project" value="UniProtKB-KW"/>
</dbReference>